<dbReference type="SMART" id="SM01234">
    <property type="entry name" value="Haemolytic"/>
    <property type="match status" value="1"/>
</dbReference>
<protein>
    <recommendedName>
        <fullName evidence="1">Putative membrane protein insertion efficiency factor</fullName>
    </recommendedName>
</protein>
<reference evidence="2" key="1">
    <citation type="journal article" date="2021" name="Nat. Microbiol.">
        <title>Cocultivation of an ultrasmall environmental parasitic bacterium with lytic ability against bacteria associated with wastewater foams.</title>
        <authorList>
            <person name="Batinovic S."/>
            <person name="Rose J.J.A."/>
            <person name="Ratcliffe J."/>
            <person name="Seviour R.J."/>
            <person name="Petrovski S."/>
        </authorList>
    </citation>
    <scope>NUCLEOTIDE SEQUENCE</scope>
    <source>
        <strain evidence="2">CON44</strain>
    </source>
</reference>
<dbReference type="AlphaFoldDB" id="A0A857KQG7"/>
<dbReference type="Pfam" id="PF01809">
    <property type="entry name" value="YidD"/>
    <property type="match status" value="1"/>
</dbReference>
<keyword evidence="1" id="KW-0472">Membrane</keyword>
<proteinExistence type="inferred from homology"/>
<dbReference type="RefSeq" id="WP_005187554.1">
    <property type="nucleotide sequence ID" value="NZ_CP045804.1"/>
</dbReference>
<organism evidence="2">
    <name type="scientific">Gordonia amarae</name>
    <dbReference type="NCBI Taxonomy" id="36821"/>
    <lineage>
        <taxon>Bacteria</taxon>
        <taxon>Bacillati</taxon>
        <taxon>Actinomycetota</taxon>
        <taxon>Actinomycetes</taxon>
        <taxon>Mycobacteriales</taxon>
        <taxon>Gordoniaceae</taxon>
        <taxon>Gordonia</taxon>
    </lineage>
</organism>
<dbReference type="InterPro" id="IPR002696">
    <property type="entry name" value="Membr_insert_effic_factor_YidD"/>
</dbReference>
<evidence type="ECO:0000313" key="2">
    <source>
        <dbReference type="EMBL" id="QHN41688.1"/>
    </source>
</evidence>
<dbReference type="GO" id="GO:0005886">
    <property type="term" value="C:plasma membrane"/>
    <property type="evidence" value="ECO:0007669"/>
    <property type="project" value="UniProtKB-SubCell"/>
</dbReference>
<dbReference type="PANTHER" id="PTHR33383">
    <property type="entry name" value="MEMBRANE PROTEIN INSERTION EFFICIENCY FACTOR-RELATED"/>
    <property type="match status" value="1"/>
</dbReference>
<comment type="function">
    <text evidence="1">Could be involved in insertion of integral membrane proteins into the membrane.</text>
</comment>
<name>A0A857KQG7_9ACTN</name>
<dbReference type="PANTHER" id="PTHR33383:SF1">
    <property type="entry name" value="MEMBRANE PROTEIN INSERTION EFFICIENCY FACTOR-RELATED"/>
    <property type="match status" value="1"/>
</dbReference>
<gene>
    <name evidence="2" type="primary">yidD</name>
    <name evidence="2" type="ORF">GII30_23295</name>
</gene>
<evidence type="ECO:0000256" key="1">
    <source>
        <dbReference type="HAMAP-Rule" id="MF_00386"/>
    </source>
</evidence>
<comment type="similarity">
    <text evidence="1">Belongs to the UPF0161 family.</text>
</comment>
<dbReference type="EMBL" id="CP045810">
    <property type="protein sequence ID" value="QHN41688.1"/>
    <property type="molecule type" value="Genomic_DNA"/>
</dbReference>
<dbReference type="HAMAP" id="MF_00386">
    <property type="entry name" value="UPF0161_YidD"/>
    <property type="match status" value="1"/>
</dbReference>
<dbReference type="NCBIfam" id="TIGR00278">
    <property type="entry name" value="membrane protein insertion efficiency factor YidD"/>
    <property type="match status" value="1"/>
</dbReference>
<comment type="subcellular location">
    <subcellularLocation>
        <location evidence="1">Cell membrane</location>
        <topology evidence="1">Peripheral membrane protein</topology>
        <orientation evidence="1">Cytoplasmic side</orientation>
    </subcellularLocation>
</comment>
<sequence>MTQPSAARTSLRDRVRLFPRQVVIFLIELYRSWISPMRMPTCRFEPTCSAYAVDALNIHGLVHGGTLTVVRLLKCGPWHKPGYDPVPERGLRFYLPGGRREAEQVIRPTHSRG</sequence>
<accession>A0A857KQG7</accession>
<keyword evidence="1" id="KW-1003">Cell membrane</keyword>